<organism evidence="1 2">
    <name type="scientific">Cryphonectria parasitica (strain ATCC 38755 / EP155)</name>
    <dbReference type="NCBI Taxonomy" id="660469"/>
    <lineage>
        <taxon>Eukaryota</taxon>
        <taxon>Fungi</taxon>
        <taxon>Dikarya</taxon>
        <taxon>Ascomycota</taxon>
        <taxon>Pezizomycotina</taxon>
        <taxon>Sordariomycetes</taxon>
        <taxon>Sordariomycetidae</taxon>
        <taxon>Diaporthales</taxon>
        <taxon>Cryphonectriaceae</taxon>
        <taxon>Cryphonectria-Endothia species complex</taxon>
        <taxon>Cryphonectria</taxon>
    </lineage>
</organism>
<dbReference type="RefSeq" id="XP_040778061.1">
    <property type="nucleotide sequence ID" value="XM_040920296.1"/>
</dbReference>
<evidence type="ECO:0000313" key="1">
    <source>
        <dbReference type="EMBL" id="KAF3767100.1"/>
    </source>
</evidence>
<dbReference type="GeneID" id="63837425"/>
<dbReference type="AlphaFoldDB" id="A0A9P4Y6P6"/>
<reference evidence="1" key="1">
    <citation type="journal article" date="2020" name="Phytopathology">
        <title>Genome sequence of the chestnut blight fungus Cryphonectria parasitica EP155: A fundamental resource for an archetypical invasive plant pathogen.</title>
        <authorList>
            <person name="Crouch J.A."/>
            <person name="Dawe A."/>
            <person name="Aerts A."/>
            <person name="Barry K."/>
            <person name="Churchill A.C.L."/>
            <person name="Grimwood J."/>
            <person name="Hillman B."/>
            <person name="Milgroom M.G."/>
            <person name="Pangilinan J."/>
            <person name="Smith M."/>
            <person name="Salamov A."/>
            <person name="Schmutz J."/>
            <person name="Yadav J."/>
            <person name="Grigoriev I.V."/>
            <person name="Nuss D."/>
        </authorList>
    </citation>
    <scope>NUCLEOTIDE SEQUENCE</scope>
    <source>
        <strain evidence="1">EP155</strain>
    </source>
</reference>
<dbReference type="Proteomes" id="UP000803844">
    <property type="component" value="Unassembled WGS sequence"/>
</dbReference>
<evidence type="ECO:0000313" key="2">
    <source>
        <dbReference type="Proteomes" id="UP000803844"/>
    </source>
</evidence>
<accession>A0A9P4Y6P6</accession>
<dbReference type="EMBL" id="MU032346">
    <property type="protein sequence ID" value="KAF3767100.1"/>
    <property type="molecule type" value="Genomic_DNA"/>
</dbReference>
<gene>
    <name evidence="1" type="ORF">M406DRAFT_328204</name>
</gene>
<name>A0A9P4Y6P6_CRYP1</name>
<protein>
    <submittedName>
        <fullName evidence="1">Uncharacterized protein</fullName>
    </submittedName>
</protein>
<proteinExistence type="predicted"/>
<comment type="caution">
    <text evidence="1">The sequence shown here is derived from an EMBL/GenBank/DDBJ whole genome shotgun (WGS) entry which is preliminary data.</text>
</comment>
<sequence length="142" mass="16591">MDDRRTLEDFGLIRQLAPETNFPKTMLCIISRPVIGTTLRMDWERECVRDVNETCTLLTYGISLSKGCLVVTEALLRNTYGLIGRHDQPSDRLTDMRLWQMIIQCWQEAGGRPENLRYVGFFHIVNEDVRLAINHWPVKKLR</sequence>
<keyword evidence="2" id="KW-1185">Reference proteome</keyword>
<dbReference type="OrthoDB" id="4658887at2759"/>